<dbReference type="PRINTS" id="PR00036">
    <property type="entry name" value="HTHLACI"/>
</dbReference>
<dbReference type="Gene3D" id="1.10.260.40">
    <property type="entry name" value="lambda repressor-like DNA-binding domains"/>
    <property type="match status" value="1"/>
</dbReference>
<dbReference type="PROSITE" id="PS00356">
    <property type="entry name" value="HTH_LACI_1"/>
    <property type="match status" value="1"/>
</dbReference>
<protein>
    <submittedName>
        <fullName evidence="5">Catabolite control protein A</fullName>
    </submittedName>
</protein>
<dbReference type="Pfam" id="PF13377">
    <property type="entry name" value="Peripla_BP_3"/>
    <property type="match status" value="1"/>
</dbReference>
<dbReference type="OrthoDB" id="9796186at2"/>
<dbReference type="EMBL" id="QWKX01000003">
    <property type="protein sequence ID" value="RIH79781.1"/>
    <property type="molecule type" value="Genomic_DNA"/>
</dbReference>
<evidence type="ECO:0000256" key="2">
    <source>
        <dbReference type="ARBA" id="ARBA00023125"/>
    </source>
</evidence>
<dbReference type="GO" id="GO:0000976">
    <property type="term" value="F:transcription cis-regulatory region binding"/>
    <property type="evidence" value="ECO:0007669"/>
    <property type="project" value="TreeGrafter"/>
</dbReference>
<dbReference type="InterPro" id="IPR028082">
    <property type="entry name" value="Peripla_BP_I"/>
</dbReference>
<name>A0A399EBU2_9DEIN</name>
<keyword evidence="2" id="KW-0238">DNA-binding</keyword>
<feature type="domain" description="HTH lacI-type" evidence="4">
    <location>
        <begin position="7"/>
        <end position="61"/>
    </location>
</feature>
<accession>A0A399EBU2</accession>
<evidence type="ECO:0000259" key="4">
    <source>
        <dbReference type="PROSITE" id="PS50932"/>
    </source>
</evidence>
<reference evidence="5 6" key="1">
    <citation type="submission" date="2018-08" db="EMBL/GenBank/DDBJ databases">
        <title>Meiothermus cateniformans JCM 15151 genome sequencing project.</title>
        <authorList>
            <person name="Da Costa M.S."/>
            <person name="Albuquerque L."/>
            <person name="Raposo P."/>
            <person name="Froufe H.J.C."/>
            <person name="Barroso C.S."/>
            <person name="Egas C."/>
        </authorList>
    </citation>
    <scope>NUCLEOTIDE SEQUENCE [LARGE SCALE GENOMIC DNA]</scope>
    <source>
        <strain evidence="5 6">JCM 15151</strain>
    </source>
</reference>
<dbReference type="Pfam" id="PF00356">
    <property type="entry name" value="LacI"/>
    <property type="match status" value="1"/>
</dbReference>
<proteinExistence type="predicted"/>
<dbReference type="SMART" id="SM00354">
    <property type="entry name" value="HTH_LACI"/>
    <property type="match status" value="1"/>
</dbReference>
<evidence type="ECO:0000256" key="3">
    <source>
        <dbReference type="ARBA" id="ARBA00023163"/>
    </source>
</evidence>
<dbReference type="SUPFAM" id="SSF47413">
    <property type="entry name" value="lambda repressor-like DNA-binding domains"/>
    <property type="match status" value="1"/>
</dbReference>
<comment type="caution">
    <text evidence="5">The sequence shown here is derived from an EMBL/GenBank/DDBJ whole genome shotgun (WGS) entry which is preliminary data.</text>
</comment>
<organism evidence="5 6">
    <name type="scientific">Meiothermus taiwanensis</name>
    <dbReference type="NCBI Taxonomy" id="172827"/>
    <lineage>
        <taxon>Bacteria</taxon>
        <taxon>Thermotogati</taxon>
        <taxon>Deinococcota</taxon>
        <taxon>Deinococci</taxon>
        <taxon>Thermales</taxon>
        <taxon>Thermaceae</taxon>
        <taxon>Meiothermus</taxon>
    </lineage>
</organism>
<dbReference type="CDD" id="cd01392">
    <property type="entry name" value="HTH_LacI"/>
    <property type="match status" value="1"/>
</dbReference>
<dbReference type="RefSeq" id="WP_027887379.1">
    <property type="nucleotide sequence ID" value="NZ_JBHSXZ010000003.1"/>
</dbReference>
<evidence type="ECO:0000313" key="6">
    <source>
        <dbReference type="Proteomes" id="UP000266089"/>
    </source>
</evidence>
<dbReference type="InterPro" id="IPR046335">
    <property type="entry name" value="LacI/GalR-like_sensor"/>
</dbReference>
<dbReference type="PROSITE" id="PS50932">
    <property type="entry name" value="HTH_LACI_2"/>
    <property type="match status" value="1"/>
</dbReference>
<evidence type="ECO:0000313" key="5">
    <source>
        <dbReference type="EMBL" id="RIH79781.1"/>
    </source>
</evidence>
<dbReference type="InterPro" id="IPR000843">
    <property type="entry name" value="HTH_LacI"/>
</dbReference>
<dbReference type="GO" id="GO:0003700">
    <property type="term" value="F:DNA-binding transcription factor activity"/>
    <property type="evidence" value="ECO:0007669"/>
    <property type="project" value="TreeGrafter"/>
</dbReference>
<dbReference type="PANTHER" id="PTHR30146">
    <property type="entry name" value="LACI-RELATED TRANSCRIPTIONAL REPRESSOR"/>
    <property type="match status" value="1"/>
</dbReference>
<dbReference type="Gene3D" id="3.40.50.2300">
    <property type="match status" value="2"/>
</dbReference>
<dbReference type="InterPro" id="IPR010982">
    <property type="entry name" value="Lambda_DNA-bd_dom_sf"/>
</dbReference>
<dbReference type="Proteomes" id="UP000266089">
    <property type="component" value="Unassembled WGS sequence"/>
</dbReference>
<keyword evidence="3" id="KW-0804">Transcription</keyword>
<dbReference type="AlphaFoldDB" id="A0A399EBU2"/>
<dbReference type="SUPFAM" id="SSF53822">
    <property type="entry name" value="Periplasmic binding protein-like I"/>
    <property type="match status" value="1"/>
</dbReference>
<keyword evidence="1" id="KW-0805">Transcription regulation</keyword>
<sequence>MRPRARTTLADVARLAGVSAVTVSKVLNGKGHISPETQEKVQRAAALLGYVANTAARRLRGGATRILGMVVPELVSPYFAELARAAADAAGRCGYDLGLFTTSRDPQRERERIQSLLGGMADGLLLVVPVGASEFLSTLEQSQVPIVLINYFGGATHLPVVRGENYEGTVALLHHLLALGHRRIGFIGGAEHSGQAKERYRAYREVMRAAGLWDETLVQPGDFTRRKGLEGARALLGRPSPPTAIFAGSDLMAFGVMEAAQERGLQVPADISIAGFDDSPLASLVPPGLTTVAHPIADIAEAAVRLLLEAIEGKSVRDQLLEFPSRLVVRGSTAPPKTPLP</sequence>
<dbReference type="CDD" id="cd06267">
    <property type="entry name" value="PBP1_LacI_sugar_binding-like"/>
    <property type="match status" value="1"/>
</dbReference>
<evidence type="ECO:0000256" key="1">
    <source>
        <dbReference type="ARBA" id="ARBA00023015"/>
    </source>
</evidence>
<gene>
    <name evidence="5" type="primary">ccpA_2</name>
    <name evidence="5" type="ORF">Mcate_00218</name>
</gene>
<dbReference type="PANTHER" id="PTHR30146:SF153">
    <property type="entry name" value="LACTOSE OPERON REPRESSOR"/>
    <property type="match status" value="1"/>
</dbReference>